<protein>
    <submittedName>
        <fullName evidence="1">Short-chain dehydrogenase/reductase family protein</fullName>
    </submittedName>
</protein>
<evidence type="ECO:0000313" key="1">
    <source>
        <dbReference type="EMBL" id="MCI18750.1"/>
    </source>
</evidence>
<dbReference type="Gene3D" id="3.40.50.720">
    <property type="entry name" value="NAD(P)-binding Rossmann-like Domain"/>
    <property type="match status" value="1"/>
</dbReference>
<accession>A0A392Q4V2</accession>
<dbReference type="AlphaFoldDB" id="A0A392Q4V2"/>
<dbReference type="EMBL" id="LXQA010111646">
    <property type="protein sequence ID" value="MCI18750.1"/>
    <property type="molecule type" value="Genomic_DNA"/>
</dbReference>
<sequence>MWPLLKAGGGSGTERNAAVVASLSARVASIGDNRLGGWHSYRSSKTALNQCMVFLFHDQLITVLLY</sequence>
<keyword evidence="2" id="KW-1185">Reference proteome</keyword>
<comment type="caution">
    <text evidence="1">The sequence shown here is derived from an EMBL/GenBank/DDBJ whole genome shotgun (WGS) entry which is preliminary data.</text>
</comment>
<evidence type="ECO:0000313" key="2">
    <source>
        <dbReference type="Proteomes" id="UP000265520"/>
    </source>
</evidence>
<dbReference type="InterPro" id="IPR036291">
    <property type="entry name" value="NAD(P)-bd_dom_sf"/>
</dbReference>
<dbReference type="SUPFAM" id="SSF51735">
    <property type="entry name" value="NAD(P)-binding Rossmann-fold domains"/>
    <property type="match status" value="1"/>
</dbReference>
<organism evidence="1 2">
    <name type="scientific">Trifolium medium</name>
    <dbReference type="NCBI Taxonomy" id="97028"/>
    <lineage>
        <taxon>Eukaryota</taxon>
        <taxon>Viridiplantae</taxon>
        <taxon>Streptophyta</taxon>
        <taxon>Embryophyta</taxon>
        <taxon>Tracheophyta</taxon>
        <taxon>Spermatophyta</taxon>
        <taxon>Magnoliopsida</taxon>
        <taxon>eudicotyledons</taxon>
        <taxon>Gunneridae</taxon>
        <taxon>Pentapetalae</taxon>
        <taxon>rosids</taxon>
        <taxon>fabids</taxon>
        <taxon>Fabales</taxon>
        <taxon>Fabaceae</taxon>
        <taxon>Papilionoideae</taxon>
        <taxon>50 kb inversion clade</taxon>
        <taxon>NPAAA clade</taxon>
        <taxon>Hologalegina</taxon>
        <taxon>IRL clade</taxon>
        <taxon>Trifolieae</taxon>
        <taxon>Trifolium</taxon>
    </lineage>
</organism>
<dbReference type="Proteomes" id="UP000265520">
    <property type="component" value="Unassembled WGS sequence"/>
</dbReference>
<proteinExistence type="predicted"/>
<reference evidence="1 2" key="1">
    <citation type="journal article" date="2018" name="Front. Plant Sci.">
        <title>Red Clover (Trifolium pratense) and Zigzag Clover (T. medium) - A Picture of Genomic Similarities and Differences.</title>
        <authorList>
            <person name="Dluhosova J."/>
            <person name="Istvanek J."/>
            <person name="Nedelnik J."/>
            <person name="Repkova J."/>
        </authorList>
    </citation>
    <scope>NUCLEOTIDE SEQUENCE [LARGE SCALE GENOMIC DNA]</scope>
    <source>
        <strain evidence="2">cv. 10/8</strain>
        <tissue evidence="1">Leaf</tissue>
    </source>
</reference>
<name>A0A392Q4V2_9FABA</name>